<evidence type="ECO:0000256" key="1">
    <source>
        <dbReference type="SAM" id="MobiDB-lite"/>
    </source>
</evidence>
<gene>
    <name evidence="3" type="ORF">LCGC14_3138400</name>
</gene>
<dbReference type="AlphaFoldDB" id="A0A0F8Y4M5"/>
<feature type="non-terminal residue" evidence="3">
    <location>
        <position position="1"/>
    </location>
</feature>
<evidence type="ECO:0000313" key="3">
    <source>
        <dbReference type="EMBL" id="KKK49109.1"/>
    </source>
</evidence>
<comment type="caution">
    <text evidence="3">The sequence shown here is derived from an EMBL/GenBank/DDBJ whole genome shotgun (WGS) entry which is preliminary data.</text>
</comment>
<feature type="compositionally biased region" description="Basic residues" evidence="1">
    <location>
        <begin position="163"/>
        <end position="175"/>
    </location>
</feature>
<proteinExistence type="predicted"/>
<feature type="region of interest" description="Disordered" evidence="1">
    <location>
        <begin position="163"/>
        <end position="187"/>
    </location>
</feature>
<feature type="transmembrane region" description="Helical" evidence="2">
    <location>
        <begin position="112"/>
        <end position="134"/>
    </location>
</feature>
<keyword evidence="2" id="KW-0472">Membrane</keyword>
<name>A0A0F8Y4M5_9ZZZZ</name>
<keyword evidence="2" id="KW-1133">Transmembrane helix</keyword>
<organism evidence="3">
    <name type="scientific">marine sediment metagenome</name>
    <dbReference type="NCBI Taxonomy" id="412755"/>
    <lineage>
        <taxon>unclassified sequences</taxon>
        <taxon>metagenomes</taxon>
        <taxon>ecological metagenomes</taxon>
    </lineage>
</organism>
<protein>
    <submittedName>
        <fullName evidence="3">Uncharacterized protein</fullName>
    </submittedName>
</protein>
<feature type="transmembrane region" description="Helical" evidence="2">
    <location>
        <begin position="87"/>
        <end position="106"/>
    </location>
</feature>
<sequence>VRPYKKEKFFGIMDLEQNDKLHAIWRSAILMLILIKLIEFEDKWYWRSLEFIILIPMIFETSQLQKIKKEEIPVLTLFIQTEMKEKFGVPLSMFKSVFFIMIAFLFEILDSRLWLLVILVYFAAGIIWGITTIIPDEMKSNDETTNDFSDNIRDMFGAEKRSGRRKRRGKKRSHSVLKNMEQSMILS</sequence>
<dbReference type="EMBL" id="LAZR01068722">
    <property type="protein sequence ID" value="KKK49109.1"/>
    <property type="molecule type" value="Genomic_DNA"/>
</dbReference>
<reference evidence="3" key="1">
    <citation type="journal article" date="2015" name="Nature">
        <title>Complex archaea that bridge the gap between prokaryotes and eukaryotes.</title>
        <authorList>
            <person name="Spang A."/>
            <person name="Saw J.H."/>
            <person name="Jorgensen S.L."/>
            <person name="Zaremba-Niedzwiedzka K."/>
            <person name="Martijn J."/>
            <person name="Lind A.E."/>
            <person name="van Eijk R."/>
            <person name="Schleper C."/>
            <person name="Guy L."/>
            <person name="Ettema T.J."/>
        </authorList>
    </citation>
    <scope>NUCLEOTIDE SEQUENCE</scope>
</reference>
<keyword evidence="2" id="KW-0812">Transmembrane</keyword>
<accession>A0A0F8Y4M5</accession>
<evidence type="ECO:0000256" key="2">
    <source>
        <dbReference type="SAM" id="Phobius"/>
    </source>
</evidence>